<dbReference type="PRINTS" id="PR00455">
    <property type="entry name" value="HTHTETR"/>
</dbReference>
<keyword evidence="5" id="KW-1185">Reference proteome</keyword>
<keyword evidence="1 2" id="KW-0238">DNA-binding</keyword>
<evidence type="ECO:0000313" key="5">
    <source>
        <dbReference type="Proteomes" id="UP000824281"/>
    </source>
</evidence>
<feature type="DNA-binding region" description="H-T-H motif" evidence="2">
    <location>
        <begin position="30"/>
        <end position="49"/>
    </location>
</feature>
<dbReference type="Proteomes" id="UP000824281">
    <property type="component" value="Chromosome"/>
</dbReference>
<organism evidence="4 5">
    <name type="scientific">Qipengyuania aurantiaca</name>
    <dbReference type="NCBI Taxonomy" id="2867233"/>
    <lineage>
        <taxon>Bacteria</taxon>
        <taxon>Pseudomonadati</taxon>
        <taxon>Pseudomonadota</taxon>
        <taxon>Alphaproteobacteria</taxon>
        <taxon>Sphingomonadales</taxon>
        <taxon>Erythrobacteraceae</taxon>
        <taxon>Qipengyuania</taxon>
    </lineage>
</organism>
<dbReference type="PROSITE" id="PS50977">
    <property type="entry name" value="HTH_TETR_2"/>
    <property type="match status" value="1"/>
</dbReference>
<proteinExistence type="predicted"/>
<protein>
    <submittedName>
        <fullName evidence="4">TetR/AcrR family transcriptional regulator</fullName>
    </submittedName>
</protein>
<dbReference type="EMBL" id="CP081295">
    <property type="protein sequence ID" value="QZD90471.1"/>
    <property type="molecule type" value="Genomic_DNA"/>
</dbReference>
<evidence type="ECO:0000256" key="2">
    <source>
        <dbReference type="PROSITE-ProRule" id="PRU00335"/>
    </source>
</evidence>
<dbReference type="RefSeq" id="WP_221425939.1">
    <property type="nucleotide sequence ID" value="NZ_CP081295.1"/>
</dbReference>
<evidence type="ECO:0000259" key="3">
    <source>
        <dbReference type="PROSITE" id="PS50977"/>
    </source>
</evidence>
<accession>A0ABX8ZND9</accession>
<dbReference type="Pfam" id="PF00440">
    <property type="entry name" value="TetR_N"/>
    <property type="match status" value="1"/>
</dbReference>
<dbReference type="SUPFAM" id="SSF46689">
    <property type="entry name" value="Homeodomain-like"/>
    <property type="match status" value="1"/>
</dbReference>
<evidence type="ECO:0000256" key="1">
    <source>
        <dbReference type="ARBA" id="ARBA00023125"/>
    </source>
</evidence>
<feature type="domain" description="HTH tetR-type" evidence="3">
    <location>
        <begin position="7"/>
        <end position="67"/>
    </location>
</feature>
<dbReference type="PANTHER" id="PTHR30055">
    <property type="entry name" value="HTH-TYPE TRANSCRIPTIONAL REGULATOR RUTR"/>
    <property type="match status" value="1"/>
</dbReference>
<dbReference type="InterPro" id="IPR050109">
    <property type="entry name" value="HTH-type_TetR-like_transc_reg"/>
</dbReference>
<dbReference type="InterPro" id="IPR009057">
    <property type="entry name" value="Homeodomain-like_sf"/>
</dbReference>
<dbReference type="InterPro" id="IPR001647">
    <property type="entry name" value="HTH_TetR"/>
</dbReference>
<sequence>MAQERSLKTRVKVLDAARGLIVERGHEQVSLKQICDCSGVSNGSVFHHFGSKEGIVRELFRTERGAYLHTIAQAITAYVGDPCDAFAAGTRAALAYQAANPQRYERLIAEFVDSEWIRHNADVWLAVAAEEEQPVIRWAAGHFASGALPLFPPAFFQASFLGPVDLLCRAHRQGRLSGELELHGEALAQFVAAGLKQLRNQQTN</sequence>
<reference evidence="4 5" key="1">
    <citation type="submission" date="2021-08" db="EMBL/GenBank/DDBJ databases">
        <title>Comparative Genomics Analysis of the Genus Qipengyuania Reveals Extensive Genetic Diversity and Metabolic Versatility, Including the Description of Fifteen Novel Species.</title>
        <authorList>
            <person name="Liu Y."/>
        </authorList>
    </citation>
    <scope>NUCLEOTIDE SEQUENCE [LARGE SCALE GENOMIC DNA]</scope>
    <source>
        <strain evidence="4 5">1NDH13</strain>
    </source>
</reference>
<dbReference type="Gene3D" id="1.10.357.10">
    <property type="entry name" value="Tetracycline Repressor, domain 2"/>
    <property type="match status" value="1"/>
</dbReference>
<dbReference type="PANTHER" id="PTHR30055:SF187">
    <property type="entry name" value="TRANSCRIPTIONAL REGULATORY PROTEIN"/>
    <property type="match status" value="1"/>
</dbReference>
<name>A0ABX8ZND9_9SPHN</name>
<evidence type="ECO:0000313" key="4">
    <source>
        <dbReference type="EMBL" id="QZD90471.1"/>
    </source>
</evidence>
<gene>
    <name evidence="4" type="ORF">K3148_03500</name>
</gene>